<evidence type="ECO:0000313" key="2">
    <source>
        <dbReference type="EMBL" id="MBU2788703.1"/>
    </source>
</evidence>
<dbReference type="PANTHER" id="PTHR46889">
    <property type="entry name" value="TRANSPOSASE INSF FOR INSERTION SEQUENCE IS3B-RELATED"/>
    <property type="match status" value="1"/>
</dbReference>
<dbReference type="Proteomes" id="UP001197378">
    <property type="component" value="Unassembled WGS sequence"/>
</dbReference>
<dbReference type="GO" id="GO:0003676">
    <property type="term" value="F:nucleic acid binding"/>
    <property type="evidence" value="ECO:0007669"/>
    <property type="project" value="InterPro"/>
</dbReference>
<dbReference type="PANTHER" id="PTHR46889:SF4">
    <property type="entry name" value="TRANSPOSASE INSO FOR INSERTION SEQUENCE ELEMENT IS911B-RELATED"/>
    <property type="match status" value="1"/>
</dbReference>
<dbReference type="Gene3D" id="1.10.10.10">
    <property type="entry name" value="Winged helix-like DNA-binding domain superfamily/Winged helix DNA-binding domain"/>
    <property type="match status" value="1"/>
</dbReference>
<dbReference type="InterPro" id="IPR025948">
    <property type="entry name" value="HTH-like_dom"/>
</dbReference>
<dbReference type="GO" id="GO:0015074">
    <property type="term" value="P:DNA integration"/>
    <property type="evidence" value="ECO:0007669"/>
    <property type="project" value="InterPro"/>
</dbReference>
<dbReference type="Pfam" id="PF13276">
    <property type="entry name" value="HTH_21"/>
    <property type="match status" value="1"/>
</dbReference>
<evidence type="ECO:0000259" key="1">
    <source>
        <dbReference type="PROSITE" id="PS50994"/>
    </source>
</evidence>
<sequence length="370" mass="42443">MKSGQKFSEEIRSRAVRLVDEHRGEYPSLAAALQSIAPKFGCTPKLASAFFGPGGARPPMQTVRTFIDQYRRDYGVEPICRVLQVAPSGYRHALACLRHPELRSRRAKREEELLPLIQSAWEESRQVYGAIKIWYQLRRQGVQVARCTVERLMRTQGWQGVRRGKRQRTSVPDQRNPCSQDLVHRDFRADRPNQLWVADFTYVSTWEGWIYVAFIIDTFARKIVGWQTSTTMHADFVLDALEQALHARHPGQGLIHYSDRGSQYLSIRYSERLGEAGIATSVGSKGDSYDNALAETVNGLYKSEVIHHRGPWKTRSSVEWATLEWVHWYNTHRLYGPLGYISPAEAEENYYAHVSEQPPEAVKETEDALH</sequence>
<dbReference type="InterPro" id="IPR036388">
    <property type="entry name" value="WH-like_DNA-bd_sf"/>
</dbReference>
<dbReference type="InterPro" id="IPR048020">
    <property type="entry name" value="Transpos_IS3"/>
</dbReference>
<dbReference type="PROSITE" id="PS50994">
    <property type="entry name" value="INTEGRASE"/>
    <property type="match status" value="1"/>
</dbReference>
<dbReference type="InterPro" id="IPR036397">
    <property type="entry name" value="RNaseH_sf"/>
</dbReference>
<dbReference type="RefSeq" id="WP_215870823.1">
    <property type="nucleotide sequence ID" value="NZ_JAAXYO010000155.1"/>
</dbReference>
<dbReference type="InterPro" id="IPR001584">
    <property type="entry name" value="Integrase_cat-core"/>
</dbReference>
<comment type="caution">
    <text evidence="2">The sequence shown here is derived from an EMBL/GenBank/DDBJ whole genome shotgun (WGS) entry which is preliminary data.</text>
</comment>
<evidence type="ECO:0000313" key="3">
    <source>
        <dbReference type="Proteomes" id="UP001197378"/>
    </source>
</evidence>
<proteinExistence type="predicted"/>
<dbReference type="EMBL" id="JAAXYO010000155">
    <property type="protein sequence ID" value="MBU2788703.1"/>
    <property type="molecule type" value="Genomic_DNA"/>
</dbReference>
<organism evidence="2 3">
    <name type="scientific">Igneacidithiobacillus copahuensis</name>
    <dbReference type="NCBI Taxonomy" id="2724909"/>
    <lineage>
        <taxon>Bacteria</taxon>
        <taxon>Pseudomonadati</taxon>
        <taxon>Pseudomonadota</taxon>
        <taxon>Acidithiobacillia</taxon>
        <taxon>Acidithiobacillales</taxon>
        <taxon>Acidithiobacillaceae</taxon>
        <taxon>Igneacidithiobacillus</taxon>
    </lineage>
</organism>
<dbReference type="InterPro" id="IPR050900">
    <property type="entry name" value="Transposase_IS3/IS150/IS904"/>
</dbReference>
<dbReference type="Pfam" id="PF00665">
    <property type="entry name" value="rve"/>
    <property type="match status" value="1"/>
</dbReference>
<gene>
    <name evidence="2" type="ORF">HFQ13_10925</name>
</gene>
<feature type="domain" description="Integrase catalytic" evidence="1">
    <location>
        <begin position="188"/>
        <end position="351"/>
    </location>
</feature>
<dbReference type="AlphaFoldDB" id="A0AAE3CKC0"/>
<dbReference type="NCBIfam" id="NF033516">
    <property type="entry name" value="transpos_IS3"/>
    <property type="match status" value="1"/>
</dbReference>
<keyword evidence="3" id="KW-1185">Reference proteome</keyword>
<dbReference type="InterPro" id="IPR012337">
    <property type="entry name" value="RNaseH-like_sf"/>
</dbReference>
<dbReference type="Gene3D" id="3.30.420.10">
    <property type="entry name" value="Ribonuclease H-like superfamily/Ribonuclease H"/>
    <property type="match status" value="1"/>
</dbReference>
<reference evidence="2" key="1">
    <citation type="journal article" date="2021" name="ISME J.">
        <title>Genomic evolution of the class Acidithiobacillia: deep-branching Proteobacteria living in extreme acidic conditions.</title>
        <authorList>
            <person name="Moya-Beltran A."/>
            <person name="Beard S."/>
            <person name="Rojas-Villalobos C."/>
            <person name="Issotta F."/>
            <person name="Gallardo Y."/>
            <person name="Ulloa R."/>
            <person name="Giaveno A."/>
            <person name="Degli Esposti M."/>
            <person name="Johnson D.B."/>
            <person name="Quatrini R."/>
        </authorList>
    </citation>
    <scope>NUCLEOTIDE SEQUENCE</scope>
    <source>
        <strain evidence="2">VAN18-1</strain>
    </source>
</reference>
<accession>A0AAE3CKC0</accession>
<dbReference type="SUPFAM" id="SSF53098">
    <property type="entry name" value="Ribonuclease H-like"/>
    <property type="match status" value="1"/>
</dbReference>
<dbReference type="Pfam" id="PF13333">
    <property type="entry name" value="rve_2"/>
    <property type="match status" value="1"/>
</dbReference>
<name>A0AAE3CKC0_9PROT</name>
<protein>
    <submittedName>
        <fullName evidence="2">IS3 family transposase</fullName>
    </submittedName>
</protein>